<name>A0A3Q4ABT3_MOLML</name>
<reference evidence="2" key="1">
    <citation type="submission" date="2025-08" db="UniProtKB">
        <authorList>
            <consortium name="Ensembl"/>
        </authorList>
    </citation>
    <scope>IDENTIFICATION</scope>
</reference>
<sequence length="59" mass="6930">RQVRRVQVHPTVMLTHSDSPRSSRVRLRAQQAPSTGHRGPPHPRDETPDWHEEECLMWP</sequence>
<dbReference type="AlphaFoldDB" id="A0A3Q4ABT3"/>
<protein>
    <submittedName>
        <fullName evidence="2">Uncharacterized protein</fullName>
    </submittedName>
</protein>
<accession>A0A3Q4ABT3</accession>
<organism evidence="2 3">
    <name type="scientific">Mola mola</name>
    <name type="common">Ocean sunfish</name>
    <name type="synonym">Tetraodon mola</name>
    <dbReference type="NCBI Taxonomy" id="94237"/>
    <lineage>
        <taxon>Eukaryota</taxon>
        <taxon>Metazoa</taxon>
        <taxon>Chordata</taxon>
        <taxon>Craniata</taxon>
        <taxon>Vertebrata</taxon>
        <taxon>Euteleostomi</taxon>
        <taxon>Actinopterygii</taxon>
        <taxon>Neopterygii</taxon>
        <taxon>Teleostei</taxon>
        <taxon>Neoteleostei</taxon>
        <taxon>Acanthomorphata</taxon>
        <taxon>Eupercaria</taxon>
        <taxon>Tetraodontiformes</taxon>
        <taxon>Molidae</taxon>
        <taxon>Mola</taxon>
    </lineage>
</organism>
<dbReference type="Ensembl" id="ENSMMOT00000001434.1">
    <property type="protein sequence ID" value="ENSMMOP00000001405.1"/>
    <property type="gene ID" value="ENSMMOG00000001182.1"/>
</dbReference>
<proteinExistence type="predicted"/>
<dbReference type="Proteomes" id="UP000261620">
    <property type="component" value="Unplaced"/>
</dbReference>
<evidence type="ECO:0000256" key="1">
    <source>
        <dbReference type="SAM" id="MobiDB-lite"/>
    </source>
</evidence>
<evidence type="ECO:0000313" key="2">
    <source>
        <dbReference type="Ensembl" id="ENSMMOP00000001405.1"/>
    </source>
</evidence>
<evidence type="ECO:0000313" key="3">
    <source>
        <dbReference type="Proteomes" id="UP000261620"/>
    </source>
</evidence>
<keyword evidence="3" id="KW-1185">Reference proteome</keyword>
<feature type="region of interest" description="Disordered" evidence="1">
    <location>
        <begin position="1"/>
        <end position="59"/>
    </location>
</feature>
<feature type="compositionally biased region" description="Basic and acidic residues" evidence="1">
    <location>
        <begin position="42"/>
        <end position="59"/>
    </location>
</feature>
<reference evidence="2" key="2">
    <citation type="submission" date="2025-09" db="UniProtKB">
        <authorList>
            <consortium name="Ensembl"/>
        </authorList>
    </citation>
    <scope>IDENTIFICATION</scope>
</reference>